<protein>
    <submittedName>
        <fullName evidence="1">Uncharacterized protein</fullName>
    </submittedName>
</protein>
<dbReference type="Proteomes" id="UP000186040">
    <property type="component" value="Unassembled WGS sequence"/>
</dbReference>
<name>A0A1Q9LHR5_9PSEU</name>
<accession>A0A1Q9LHR5</accession>
<gene>
    <name evidence="1" type="ORF">BJP25_25800</name>
</gene>
<proteinExistence type="predicted"/>
<sequence>MHTFRRFRWEMPVFACTVWMFGFHRRLVRRFECETDLPKPGPLPQTSHTAATSTLLQVAGARFPRGAGALRQPRRAQAVDTE</sequence>
<evidence type="ECO:0000313" key="2">
    <source>
        <dbReference type="Proteomes" id="UP000186040"/>
    </source>
</evidence>
<comment type="caution">
    <text evidence="1">The sequence shown here is derived from an EMBL/GenBank/DDBJ whole genome shotgun (WGS) entry which is preliminary data.</text>
</comment>
<reference evidence="1 2" key="1">
    <citation type="submission" date="2016-10" db="EMBL/GenBank/DDBJ databases">
        <title>The Draft Genome Sequence of Actinokineospora bangkokensis 44EHWT reveals the biosynthetic pathway of antifungal compounds Thailandins with unusual extender unit butylmalonyl-CoA.</title>
        <authorList>
            <person name="Greule A."/>
            <person name="Intra B."/>
            <person name="Flemming S."/>
            <person name="Rommel M.G."/>
            <person name="Panbangred W."/>
            <person name="Bechthold A."/>
        </authorList>
    </citation>
    <scope>NUCLEOTIDE SEQUENCE [LARGE SCALE GENOMIC DNA]</scope>
    <source>
        <strain evidence="1 2">44EHW</strain>
    </source>
</reference>
<dbReference type="AlphaFoldDB" id="A0A1Q9LHR5"/>
<keyword evidence="2" id="KW-1185">Reference proteome</keyword>
<organism evidence="1 2">
    <name type="scientific">Actinokineospora bangkokensis</name>
    <dbReference type="NCBI Taxonomy" id="1193682"/>
    <lineage>
        <taxon>Bacteria</taxon>
        <taxon>Bacillati</taxon>
        <taxon>Actinomycetota</taxon>
        <taxon>Actinomycetes</taxon>
        <taxon>Pseudonocardiales</taxon>
        <taxon>Pseudonocardiaceae</taxon>
        <taxon>Actinokineospora</taxon>
    </lineage>
</organism>
<evidence type="ECO:0000313" key="1">
    <source>
        <dbReference type="EMBL" id="OLR91581.1"/>
    </source>
</evidence>
<dbReference type="EMBL" id="MKQR01000021">
    <property type="protein sequence ID" value="OLR91581.1"/>
    <property type="molecule type" value="Genomic_DNA"/>
</dbReference>